<evidence type="ECO:0000313" key="5">
    <source>
        <dbReference type="Proteomes" id="UP001162793"/>
    </source>
</evidence>
<keyword evidence="5" id="KW-1185">Reference proteome</keyword>
<proteinExistence type="predicted"/>
<evidence type="ECO:0000313" key="4">
    <source>
        <dbReference type="EMBL" id="MCP1174910.1"/>
    </source>
</evidence>
<feature type="domain" description="Enoyl reductase (ER)" evidence="3">
    <location>
        <begin position="13"/>
        <end position="325"/>
    </location>
</feature>
<dbReference type="AlphaFoldDB" id="A0AA41WTK2"/>
<dbReference type="InterPro" id="IPR013154">
    <property type="entry name" value="ADH-like_N"/>
</dbReference>
<dbReference type="PANTHER" id="PTHR48106">
    <property type="entry name" value="QUINONE OXIDOREDUCTASE PIG3-RELATED"/>
    <property type="match status" value="1"/>
</dbReference>
<gene>
    <name evidence="4" type="ORF">NKG59_21315</name>
</gene>
<dbReference type="SUPFAM" id="SSF51735">
    <property type="entry name" value="NAD(P)-binding Rossmann-fold domains"/>
    <property type="match status" value="1"/>
</dbReference>
<dbReference type="SMART" id="SM00829">
    <property type="entry name" value="PKS_ER"/>
    <property type="match status" value="1"/>
</dbReference>
<dbReference type="InterPro" id="IPR036291">
    <property type="entry name" value="NAD(P)-bd_dom_sf"/>
</dbReference>
<dbReference type="Proteomes" id="UP001162793">
    <property type="component" value="Unassembled WGS sequence"/>
</dbReference>
<dbReference type="SUPFAM" id="SSF50129">
    <property type="entry name" value="GroES-like"/>
    <property type="match status" value="1"/>
</dbReference>
<dbReference type="Pfam" id="PF00107">
    <property type="entry name" value="ADH_zinc_N"/>
    <property type="match status" value="1"/>
</dbReference>
<evidence type="ECO:0000259" key="3">
    <source>
        <dbReference type="SMART" id="SM00829"/>
    </source>
</evidence>
<name>A0AA41WTK2_9RALS</name>
<keyword evidence="2" id="KW-0560">Oxidoreductase</keyword>
<dbReference type="EMBL" id="JAMYWC010000007">
    <property type="protein sequence ID" value="MCP1174910.1"/>
    <property type="molecule type" value="Genomic_DNA"/>
</dbReference>
<dbReference type="InterPro" id="IPR013149">
    <property type="entry name" value="ADH-like_C"/>
</dbReference>
<reference evidence="5" key="1">
    <citation type="journal article" date="2023" name="Front. Microbiol.">
        <title>Ralstonia chuxiongensis sp. nov., Ralstonia mojiangensis sp. nov., and Ralstonia soli sp. nov., isolated from tobacco fields, are three novel species in the family Burkholderiaceae.</title>
        <authorList>
            <person name="Lu C.H."/>
            <person name="Zhang Y.Y."/>
            <person name="Jiang N."/>
            <person name="Chen W."/>
            <person name="Shao X."/>
            <person name="Zhao Z.M."/>
            <person name="Lu W.L."/>
            <person name="Hu X."/>
            <person name="Xi Y.X."/>
            <person name="Zou S.Y."/>
            <person name="Wei Q.J."/>
            <person name="Lin Z.L."/>
            <person name="Gong L."/>
            <person name="Gai X.T."/>
            <person name="Zhang L.Q."/>
            <person name="Li J.Y."/>
            <person name="Jin Y."/>
            <person name="Xia Z.Y."/>
        </authorList>
    </citation>
    <scope>NUCLEOTIDE SEQUENCE [LARGE SCALE GENOMIC DNA]</scope>
    <source>
        <strain evidence="5">21YRMH01-3</strain>
    </source>
</reference>
<dbReference type="InterPro" id="IPR020843">
    <property type="entry name" value="ER"/>
</dbReference>
<dbReference type="PANTHER" id="PTHR48106:SF18">
    <property type="entry name" value="QUINONE OXIDOREDUCTASE PIG3"/>
    <property type="match status" value="1"/>
</dbReference>
<sequence>MKAIVIVQQDGQKRPTLEYQTVPDPEAGPTDLLVRVKTAGINRIDLARSTAHGGPAAGKPMVAGLEMAGDVIAVGSEVRGFKVGDKVMGMTTGAYAEMATIDYRFAMPIPSSFSYDQAAAVATVYPTAHNALVTNGHFSAGQSVLIQGAASAVGIAALQIARAIGAGKIIGTGRTTDNASALTDIGLDRFLINGSDDVVTEVMNETSGRGVDVVVDMVGGPAIADNLAAVALGGRIVNVGWVGGATGEIDLDTLARKRISLVGVSFRTRTVEQKAALFEQFRRDVYPLFVAGTLLPVIHAAYPLSDALNAQDTMARDEHFGKFLLHP</sequence>
<keyword evidence="1" id="KW-0521">NADP</keyword>
<dbReference type="InterPro" id="IPR011032">
    <property type="entry name" value="GroES-like_sf"/>
</dbReference>
<dbReference type="GO" id="GO:0070402">
    <property type="term" value="F:NADPH binding"/>
    <property type="evidence" value="ECO:0007669"/>
    <property type="project" value="TreeGrafter"/>
</dbReference>
<accession>A0AA41WTK2</accession>
<dbReference type="RefSeq" id="WP_253541060.1">
    <property type="nucleotide sequence ID" value="NZ_JAMYWC010000007.1"/>
</dbReference>
<comment type="caution">
    <text evidence="4">The sequence shown here is derived from an EMBL/GenBank/DDBJ whole genome shotgun (WGS) entry which is preliminary data.</text>
</comment>
<dbReference type="Gene3D" id="3.40.50.720">
    <property type="entry name" value="NAD(P)-binding Rossmann-like Domain"/>
    <property type="match status" value="1"/>
</dbReference>
<organism evidence="4 5">
    <name type="scientific">Ralstonia chuxiongensis</name>
    <dbReference type="NCBI Taxonomy" id="2957504"/>
    <lineage>
        <taxon>Bacteria</taxon>
        <taxon>Pseudomonadati</taxon>
        <taxon>Pseudomonadota</taxon>
        <taxon>Betaproteobacteria</taxon>
        <taxon>Burkholderiales</taxon>
        <taxon>Burkholderiaceae</taxon>
        <taxon>Ralstonia</taxon>
    </lineage>
</organism>
<evidence type="ECO:0000256" key="1">
    <source>
        <dbReference type="ARBA" id="ARBA00022857"/>
    </source>
</evidence>
<dbReference type="GO" id="GO:0016651">
    <property type="term" value="F:oxidoreductase activity, acting on NAD(P)H"/>
    <property type="evidence" value="ECO:0007669"/>
    <property type="project" value="TreeGrafter"/>
</dbReference>
<protein>
    <submittedName>
        <fullName evidence="4">Zinc-binding dehydrogenase</fullName>
    </submittedName>
</protein>
<dbReference type="Pfam" id="PF08240">
    <property type="entry name" value="ADH_N"/>
    <property type="match status" value="1"/>
</dbReference>
<evidence type="ECO:0000256" key="2">
    <source>
        <dbReference type="ARBA" id="ARBA00023002"/>
    </source>
</evidence>
<dbReference type="Gene3D" id="3.90.180.10">
    <property type="entry name" value="Medium-chain alcohol dehydrogenases, catalytic domain"/>
    <property type="match status" value="1"/>
</dbReference>